<keyword evidence="1" id="KW-0805">Transcription regulation</keyword>
<dbReference type="InterPro" id="IPR050204">
    <property type="entry name" value="AraC_XylS_family_regulators"/>
</dbReference>
<accession>W7IC25</accession>
<dbReference type="PROSITE" id="PS01124">
    <property type="entry name" value="HTH_ARAC_FAMILY_2"/>
    <property type="match status" value="1"/>
</dbReference>
<dbReference type="GO" id="GO:0003700">
    <property type="term" value="F:DNA-binding transcription factor activity"/>
    <property type="evidence" value="ECO:0007669"/>
    <property type="project" value="InterPro"/>
</dbReference>
<dbReference type="PANTHER" id="PTHR46796">
    <property type="entry name" value="HTH-TYPE TRANSCRIPTIONAL ACTIVATOR RHAS-RELATED"/>
    <property type="match status" value="1"/>
</dbReference>
<dbReference type="Proteomes" id="UP000019277">
    <property type="component" value="Unassembled WGS sequence"/>
</dbReference>
<dbReference type="eggNOG" id="COG2207">
    <property type="taxonomic scope" value="Bacteria"/>
</dbReference>
<dbReference type="STRING" id="909613.UO65_6674"/>
<keyword evidence="6" id="KW-1185">Reference proteome</keyword>
<evidence type="ECO:0000256" key="2">
    <source>
        <dbReference type="ARBA" id="ARBA00023125"/>
    </source>
</evidence>
<dbReference type="SMART" id="SM00342">
    <property type="entry name" value="HTH_ARAC"/>
    <property type="match status" value="1"/>
</dbReference>
<keyword evidence="2" id="KW-0238">DNA-binding</keyword>
<dbReference type="EMBL" id="AYXG01000263">
    <property type="protein sequence ID" value="EWC58063.1"/>
    <property type="molecule type" value="Genomic_DNA"/>
</dbReference>
<dbReference type="PANTHER" id="PTHR46796:SF15">
    <property type="entry name" value="BLL1074 PROTEIN"/>
    <property type="match status" value="1"/>
</dbReference>
<feature type="domain" description="HTH araC/xylS-type" evidence="4">
    <location>
        <begin position="131"/>
        <end position="227"/>
    </location>
</feature>
<dbReference type="Pfam" id="PF12833">
    <property type="entry name" value="HTH_18"/>
    <property type="match status" value="1"/>
</dbReference>
<keyword evidence="3" id="KW-0804">Transcription</keyword>
<evidence type="ECO:0000313" key="6">
    <source>
        <dbReference type="Proteomes" id="UP000019277"/>
    </source>
</evidence>
<evidence type="ECO:0000256" key="1">
    <source>
        <dbReference type="ARBA" id="ARBA00023015"/>
    </source>
</evidence>
<comment type="caution">
    <text evidence="5">The sequence shown here is derived from an EMBL/GenBank/DDBJ whole genome shotgun (WGS) entry which is preliminary data.</text>
</comment>
<dbReference type="AlphaFoldDB" id="W7IC25"/>
<evidence type="ECO:0000313" key="5">
    <source>
        <dbReference type="EMBL" id="EWC58063.1"/>
    </source>
</evidence>
<dbReference type="GO" id="GO:0043565">
    <property type="term" value="F:sequence-specific DNA binding"/>
    <property type="evidence" value="ECO:0007669"/>
    <property type="project" value="InterPro"/>
</dbReference>
<dbReference type="RefSeq" id="WP_084176462.1">
    <property type="nucleotide sequence ID" value="NZ_AYXG01000263.1"/>
</dbReference>
<organism evidence="5 6">
    <name type="scientific">Actinokineospora spheciospongiae</name>
    <dbReference type="NCBI Taxonomy" id="909613"/>
    <lineage>
        <taxon>Bacteria</taxon>
        <taxon>Bacillati</taxon>
        <taxon>Actinomycetota</taxon>
        <taxon>Actinomycetes</taxon>
        <taxon>Pseudonocardiales</taxon>
        <taxon>Pseudonocardiaceae</taxon>
        <taxon>Actinokineospora</taxon>
    </lineage>
</organism>
<evidence type="ECO:0000259" key="4">
    <source>
        <dbReference type="PROSITE" id="PS01124"/>
    </source>
</evidence>
<gene>
    <name evidence="5" type="ORF">UO65_6674</name>
</gene>
<sequence>MTYRERRPPGLPGLGVVCVWSRSGGATAVRVLPDACADVIWHRESGALWVAGPDTAAQLSAPVAGTIVGIRFPSAARPLGVPAADLRDARVALADLWSTRRAADLADRLAEAPDTAAAQRVLVSALATEPDPLAVALRSLAARTGSVTEMADRLGYSPRQLRRHAHTAFGYGPKVLHRVLRFTRAVSLARAGTPFADIAQAGGFTDQAHLSNEVRDLSGTTLSDLVG</sequence>
<dbReference type="Gene3D" id="1.10.10.60">
    <property type="entry name" value="Homeodomain-like"/>
    <property type="match status" value="1"/>
</dbReference>
<reference evidence="5 6" key="1">
    <citation type="journal article" date="2014" name="Genome Announc.">
        <title>Draft Genome Sequence of the Antitrypanosomally Active Sponge-Associated Bacterium Actinokineospora sp. Strain EG49.</title>
        <authorList>
            <person name="Harjes J."/>
            <person name="Ryu T."/>
            <person name="Abdelmohsen U.R."/>
            <person name="Moitinho-Silva L."/>
            <person name="Horn H."/>
            <person name="Ravasi T."/>
            <person name="Hentschel U."/>
        </authorList>
    </citation>
    <scope>NUCLEOTIDE SEQUENCE [LARGE SCALE GENOMIC DNA]</scope>
    <source>
        <strain evidence="5 6">EG49</strain>
    </source>
</reference>
<evidence type="ECO:0000256" key="3">
    <source>
        <dbReference type="ARBA" id="ARBA00023163"/>
    </source>
</evidence>
<name>W7IC25_9PSEU</name>
<dbReference type="InterPro" id="IPR018060">
    <property type="entry name" value="HTH_AraC"/>
</dbReference>
<protein>
    <submittedName>
        <fullName evidence="5">Transcriptional regulator, AraC family</fullName>
    </submittedName>
</protein>
<proteinExistence type="predicted"/>